<protein>
    <submittedName>
        <fullName evidence="3">Heterodisulfide reductase</fullName>
    </submittedName>
</protein>
<dbReference type="Pfam" id="PF02754">
    <property type="entry name" value="CCG"/>
    <property type="match status" value="2"/>
</dbReference>
<dbReference type="Gene3D" id="1.20.1050.140">
    <property type="match status" value="1"/>
</dbReference>
<dbReference type="PANTHER" id="PTHR42947:SF1">
    <property type="entry name" value="COB--COM HETERODISULFIDE REDUCTASE SUBUNIT B 1"/>
    <property type="match status" value="1"/>
</dbReference>
<dbReference type="GO" id="GO:0016491">
    <property type="term" value="F:oxidoreductase activity"/>
    <property type="evidence" value="ECO:0007669"/>
    <property type="project" value="UniProtKB-KW"/>
</dbReference>
<keyword evidence="1" id="KW-0560">Oxidoreductase</keyword>
<dbReference type="PANTHER" id="PTHR42947">
    <property type="entry name" value="COB--COM HETERODISULFIDE REDUCTASE SUBUNIT B 1"/>
    <property type="match status" value="1"/>
</dbReference>
<dbReference type="InterPro" id="IPR051278">
    <property type="entry name" value="HdrB/HdrD_reductase"/>
</dbReference>
<accession>A0A809RB93</accession>
<evidence type="ECO:0000259" key="2">
    <source>
        <dbReference type="Pfam" id="PF02754"/>
    </source>
</evidence>
<organism evidence="3 4">
    <name type="scientific">Candidatus Desulfobacillus denitrificans</name>
    <dbReference type="NCBI Taxonomy" id="2608985"/>
    <lineage>
        <taxon>Bacteria</taxon>
        <taxon>Pseudomonadati</taxon>
        <taxon>Pseudomonadota</taxon>
        <taxon>Betaproteobacteria</taxon>
        <taxon>Candidatus Desulfobacillus</taxon>
    </lineage>
</organism>
<dbReference type="InterPro" id="IPR004017">
    <property type="entry name" value="Cys_rich_dom"/>
</dbReference>
<dbReference type="Proteomes" id="UP000662914">
    <property type="component" value="Chromosome"/>
</dbReference>
<gene>
    <name evidence="3" type="ORF">DSYM_23140</name>
</gene>
<evidence type="ECO:0000313" key="3">
    <source>
        <dbReference type="EMBL" id="BBO21615.1"/>
    </source>
</evidence>
<evidence type="ECO:0000256" key="1">
    <source>
        <dbReference type="ARBA" id="ARBA00023002"/>
    </source>
</evidence>
<name>A0A809RB93_9PROT</name>
<sequence>MAKKEYAFYPGCSSQSKASASNYLTSVNAMCDKLDVTITEIPDWNCCGASIGYAEGGELPRLALSARNFALAETHLPGKEMVATCAACWLAQREVKERLDGSEQLLKETNEALAAAGLKYQGTTPVRHMVEVLIEDLGYDALKQPVVKPLEGIKFAGYVGCQTNRPFGIAGESFENPVYLDKLVETVGGEAVPYDQKVTCCGGALAFSEPDKSQKQIRDIVESAYDHGAEMIVTPCPLCQANVEIYQSEINKKQGTKFSMPVLYYSQLMTIAYGGSAKEAGLDGQLIKATRLEEIAKK</sequence>
<feature type="domain" description="Cysteine-rich" evidence="2">
    <location>
        <begin position="6"/>
        <end position="89"/>
    </location>
</feature>
<dbReference type="KEGG" id="ddz:DSYM_23140"/>
<reference evidence="3" key="1">
    <citation type="journal article" name="DNA Res.">
        <title>The physiological potential of anammox bacteria as revealed by their core genome structure.</title>
        <authorList>
            <person name="Okubo T."/>
            <person name="Toyoda A."/>
            <person name="Fukuhara K."/>
            <person name="Uchiyama I."/>
            <person name="Harigaya Y."/>
            <person name="Kuroiwa M."/>
            <person name="Suzuki T."/>
            <person name="Murakami Y."/>
            <person name="Suwa Y."/>
            <person name="Takami H."/>
        </authorList>
    </citation>
    <scope>NUCLEOTIDE SEQUENCE</scope>
    <source>
        <strain evidence="3">317325-3</strain>
    </source>
</reference>
<dbReference type="AlphaFoldDB" id="A0A809RB93"/>
<dbReference type="Gene3D" id="3.40.50.11810">
    <property type="match status" value="1"/>
</dbReference>
<evidence type="ECO:0000313" key="4">
    <source>
        <dbReference type="Proteomes" id="UP000662914"/>
    </source>
</evidence>
<feature type="domain" description="Cysteine-rich" evidence="2">
    <location>
        <begin position="158"/>
        <end position="243"/>
    </location>
</feature>
<proteinExistence type="predicted"/>
<dbReference type="EMBL" id="AP021857">
    <property type="protein sequence ID" value="BBO21615.1"/>
    <property type="molecule type" value="Genomic_DNA"/>
</dbReference>